<proteinExistence type="predicted"/>
<sequence length="101" mass="11061">MSAHSLGRGPSLLKVESALRVDQGLSFQSRTAALLMVGNDQFVQLDLEAVHVRHTNATGRPQKWSGGRACDCRRKEGASVQGILLRRGRNRASWAAPRLEP</sequence>
<gene>
    <name evidence="1" type="ORF">SIRAN6433</name>
</gene>
<accession>A0A060ZUP1</accession>
<name>A0A060ZUP1_9ACTN</name>
<dbReference type="EMBL" id="LK022848">
    <property type="protein sequence ID" value="CDR09840.1"/>
    <property type="molecule type" value="Genomic_DNA"/>
</dbReference>
<protein>
    <submittedName>
        <fullName evidence="1">Uncharacterized protein</fullName>
    </submittedName>
</protein>
<dbReference type="HOGENOM" id="CLU_2290090_0_0_11"/>
<evidence type="ECO:0000313" key="1">
    <source>
        <dbReference type="EMBL" id="CDR09840.1"/>
    </source>
</evidence>
<dbReference type="AlphaFoldDB" id="A0A060ZUP1"/>
<organism evidence="1">
    <name type="scientific">Streptomyces iranensis</name>
    <dbReference type="NCBI Taxonomy" id="576784"/>
    <lineage>
        <taxon>Bacteria</taxon>
        <taxon>Bacillati</taxon>
        <taxon>Actinomycetota</taxon>
        <taxon>Actinomycetes</taxon>
        <taxon>Kitasatosporales</taxon>
        <taxon>Streptomycetaceae</taxon>
        <taxon>Streptomyces</taxon>
        <taxon>Streptomyces violaceusniger group</taxon>
    </lineage>
</organism>
<reference evidence="1" key="1">
    <citation type="submission" date="2014-05" db="EMBL/GenBank/DDBJ databases">
        <authorList>
            <person name="Horn Fabian"/>
        </authorList>
    </citation>
    <scope>NUCLEOTIDE SEQUENCE</scope>
</reference>